<dbReference type="AlphaFoldDB" id="A0A6G0XGH1"/>
<feature type="region of interest" description="Disordered" evidence="1">
    <location>
        <begin position="1"/>
        <end position="34"/>
    </location>
</feature>
<name>A0A6G0XGH1_9STRA</name>
<dbReference type="Proteomes" id="UP000481153">
    <property type="component" value="Unassembled WGS sequence"/>
</dbReference>
<reference evidence="2 3" key="1">
    <citation type="submission" date="2019-07" db="EMBL/GenBank/DDBJ databases">
        <title>Genomics analysis of Aphanomyces spp. identifies a new class of oomycete effector associated with host adaptation.</title>
        <authorList>
            <person name="Gaulin E."/>
        </authorList>
    </citation>
    <scope>NUCLEOTIDE SEQUENCE [LARGE SCALE GENOMIC DNA]</scope>
    <source>
        <strain evidence="2 3">ATCC 201684</strain>
    </source>
</reference>
<comment type="caution">
    <text evidence="2">The sequence shown here is derived from an EMBL/GenBank/DDBJ whole genome shotgun (WGS) entry which is preliminary data.</text>
</comment>
<evidence type="ECO:0000256" key="1">
    <source>
        <dbReference type="SAM" id="MobiDB-lite"/>
    </source>
</evidence>
<organism evidence="2 3">
    <name type="scientific">Aphanomyces euteiches</name>
    <dbReference type="NCBI Taxonomy" id="100861"/>
    <lineage>
        <taxon>Eukaryota</taxon>
        <taxon>Sar</taxon>
        <taxon>Stramenopiles</taxon>
        <taxon>Oomycota</taxon>
        <taxon>Saprolegniomycetes</taxon>
        <taxon>Saprolegniales</taxon>
        <taxon>Verrucalvaceae</taxon>
        <taxon>Aphanomyces</taxon>
    </lineage>
</organism>
<dbReference type="VEuPathDB" id="FungiDB:AeMF1_016169"/>
<protein>
    <submittedName>
        <fullName evidence="2">Uncharacterized protein</fullName>
    </submittedName>
</protein>
<evidence type="ECO:0000313" key="3">
    <source>
        <dbReference type="Proteomes" id="UP000481153"/>
    </source>
</evidence>
<feature type="compositionally biased region" description="Acidic residues" evidence="1">
    <location>
        <begin position="15"/>
        <end position="31"/>
    </location>
</feature>
<keyword evidence="3" id="KW-1185">Reference proteome</keyword>
<evidence type="ECO:0000313" key="2">
    <source>
        <dbReference type="EMBL" id="KAF0739391.1"/>
    </source>
</evidence>
<accession>A0A6G0XGH1</accession>
<dbReference type="EMBL" id="VJMJ01000064">
    <property type="protein sequence ID" value="KAF0739391.1"/>
    <property type="molecule type" value="Genomic_DNA"/>
</dbReference>
<sequence length="375" mass="42234">MAGDQGPLDAKESLQDDDSDANDDDLEESNLEADPKTDEIYDKCFEVDWAASQVDKIVKDAVECRRIQELLKPHYRILVHLFRAYATSSSANEPFRFSNKTKLLDELSVVVSEPSRHGINDHPIHRHGMISFVVVLAQAYLKREELVMLLKRVAKEGLDISLAVRHLLYDNIVPYANIQDGNHFRRIFFDHPDVQSVMFKYIVGITKVFNAHATTSRSNAFSSTTTESGEVMRLLKFGNFLAIIPTLTQMDAKLDVAKVNHIFVSCLPIWPDELAPIAQELTLSGFQEALVKVAFVKFEKKVCKAGEDSCPASSTSERCRCDPRIANDKYKYSIQALVEGLEMILSKCGAPAARRNRRQSVKLDSIPKFLQANQN</sequence>
<gene>
    <name evidence="2" type="ORF">Ae201684_004960</name>
</gene>
<proteinExistence type="predicted"/>